<dbReference type="HOGENOM" id="CLU_734208_0_0_1"/>
<feature type="region of interest" description="Disordered" evidence="1">
    <location>
        <begin position="205"/>
        <end position="254"/>
    </location>
</feature>
<dbReference type="EnsemblMetazoa" id="HelroT173085">
    <property type="protein sequence ID" value="HelroP173085"/>
    <property type="gene ID" value="HelroG173085"/>
</dbReference>
<keyword evidence="4" id="KW-1185">Reference proteome</keyword>
<reference evidence="2 4" key="2">
    <citation type="journal article" date="2013" name="Nature">
        <title>Insights into bilaterian evolution from three spiralian genomes.</title>
        <authorList>
            <person name="Simakov O."/>
            <person name="Marletaz F."/>
            <person name="Cho S.J."/>
            <person name="Edsinger-Gonzales E."/>
            <person name="Havlak P."/>
            <person name="Hellsten U."/>
            <person name="Kuo D.H."/>
            <person name="Larsson T."/>
            <person name="Lv J."/>
            <person name="Arendt D."/>
            <person name="Savage R."/>
            <person name="Osoegawa K."/>
            <person name="de Jong P."/>
            <person name="Grimwood J."/>
            <person name="Chapman J.A."/>
            <person name="Shapiro H."/>
            <person name="Aerts A."/>
            <person name="Otillar R.P."/>
            <person name="Terry A.Y."/>
            <person name="Boore J.L."/>
            <person name="Grigoriev I.V."/>
            <person name="Lindberg D.R."/>
            <person name="Seaver E.C."/>
            <person name="Weisblat D.A."/>
            <person name="Putnam N.H."/>
            <person name="Rokhsar D.S."/>
        </authorList>
    </citation>
    <scope>NUCLEOTIDE SEQUENCE</scope>
</reference>
<sequence>MAKINGIRFPTTWKTEECAGLEWFRLFMKRRPSLSIKSPESCSLSRATSFNRHNIGQFYKNLEKIFLKSPQSAYPSRIFNLDETATTNVQKRCSKVVGAKGMKQVNQATRAEKKSLVTTCCIICANGTFLPPAMVFPRVRFQKRMLKSSPVRTLGLAGKTDEDFLSSVVSDRLDPAFSRPCTSNHLDPALDKSCLSVFAPQGNEDAITSDEEPVNEPSTTVTKRGKGTASGERGGRGRLCRGRDTLGRSDSAQPTAVAIRRRQFIISFGESLVEPLIRKHLDNSVRLRKSIMDAIQLLELDLGERRIKIPTKEKRTQDVVICARACVTGKLNKKSFFRYSNTIFGVRIDKLCKNLGTSGQAECHLVAHHLVYTFHEH</sequence>
<dbReference type="EMBL" id="KB096551">
    <property type="protein sequence ID" value="ESO04017.1"/>
    <property type="molecule type" value="Genomic_DNA"/>
</dbReference>
<reference evidence="4" key="1">
    <citation type="submission" date="2012-12" db="EMBL/GenBank/DDBJ databases">
        <authorList>
            <person name="Hellsten U."/>
            <person name="Grimwood J."/>
            <person name="Chapman J.A."/>
            <person name="Shapiro H."/>
            <person name="Aerts A."/>
            <person name="Otillar R.P."/>
            <person name="Terry A.Y."/>
            <person name="Boore J.L."/>
            <person name="Simakov O."/>
            <person name="Marletaz F."/>
            <person name="Cho S.-J."/>
            <person name="Edsinger-Gonzales E."/>
            <person name="Havlak P."/>
            <person name="Kuo D.-H."/>
            <person name="Larsson T."/>
            <person name="Lv J."/>
            <person name="Arendt D."/>
            <person name="Savage R."/>
            <person name="Osoegawa K."/>
            <person name="de Jong P."/>
            <person name="Lindberg D.R."/>
            <person name="Seaver E.C."/>
            <person name="Weisblat D.A."/>
            <person name="Putnam N.H."/>
            <person name="Grigoriev I.V."/>
            <person name="Rokhsar D.S."/>
        </authorList>
    </citation>
    <scope>NUCLEOTIDE SEQUENCE</scope>
</reference>
<evidence type="ECO:0000313" key="4">
    <source>
        <dbReference type="Proteomes" id="UP000015101"/>
    </source>
</evidence>
<name>T1F6B5_HELRO</name>
<dbReference type="GO" id="GO:0005634">
    <property type="term" value="C:nucleus"/>
    <property type="evidence" value="ECO:0000318"/>
    <property type="project" value="GO_Central"/>
</dbReference>
<dbReference type="AlphaFoldDB" id="T1F6B5"/>
<protein>
    <recommendedName>
        <fullName evidence="5">HTH CENPB-type domain-containing protein</fullName>
    </recommendedName>
</protein>
<evidence type="ECO:0000313" key="3">
    <source>
        <dbReference type="EnsemblMetazoa" id="HelroP173085"/>
    </source>
</evidence>
<evidence type="ECO:0008006" key="5">
    <source>
        <dbReference type="Google" id="ProtNLM"/>
    </source>
</evidence>
<organism evidence="3 4">
    <name type="scientific">Helobdella robusta</name>
    <name type="common">Californian leech</name>
    <dbReference type="NCBI Taxonomy" id="6412"/>
    <lineage>
        <taxon>Eukaryota</taxon>
        <taxon>Metazoa</taxon>
        <taxon>Spiralia</taxon>
        <taxon>Lophotrochozoa</taxon>
        <taxon>Annelida</taxon>
        <taxon>Clitellata</taxon>
        <taxon>Hirudinea</taxon>
        <taxon>Rhynchobdellida</taxon>
        <taxon>Glossiphoniidae</taxon>
        <taxon>Helobdella</taxon>
    </lineage>
</organism>
<evidence type="ECO:0000313" key="2">
    <source>
        <dbReference type="EMBL" id="ESO04017.1"/>
    </source>
</evidence>
<dbReference type="GO" id="GO:0003677">
    <property type="term" value="F:DNA binding"/>
    <property type="evidence" value="ECO:0000318"/>
    <property type="project" value="GO_Central"/>
</dbReference>
<dbReference type="InParanoid" id="T1F6B5"/>
<dbReference type="RefSeq" id="XP_009017953.1">
    <property type="nucleotide sequence ID" value="XM_009019705.1"/>
</dbReference>
<dbReference type="eggNOG" id="KOG3105">
    <property type="taxonomic scope" value="Eukaryota"/>
</dbReference>
<accession>T1F6B5</accession>
<gene>
    <name evidence="3" type="primary">20204364</name>
    <name evidence="2" type="ORF">HELRODRAFT_173085</name>
</gene>
<dbReference type="GeneID" id="20204364"/>
<proteinExistence type="predicted"/>
<evidence type="ECO:0000256" key="1">
    <source>
        <dbReference type="SAM" id="MobiDB-lite"/>
    </source>
</evidence>
<reference evidence="3" key="3">
    <citation type="submission" date="2015-06" db="UniProtKB">
        <authorList>
            <consortium name="EnsemblMetazoa"/>
        </authorList>
    </citation>
    <scope>IDENTIFICATION</scope>
</reference>
<dbReference type="KEGG" id="hro:HELRODRAFT_173085"/>
<dbReference type="STRING" id="6412.T1F6B5"/>
<dbReference type="EMBL" id="AMQM01004442">
    <property type="status" value="NOT_ANNOTATED_CDS"/>
    <property type="molecule type" value="Genomic_DNA"/>
</dbReference>
<dbReference type="OrthoDB" id="6143638at2759"/>
<dbReference type="CTD" id="20204364"/>
<dbReference type="Proteomes" id="UP000015101">
    <property type="component" value="Unassembled WGS sequence"/>
</dbReference>